<evidence type="ECO:0000256" key="5">
    <source>
        <dbReference type="ARBA" id="ARBA00010122"/>
    </source>
</evidence>
<dbReference type="UniPathway" id="UPA00050">
    <property type="reaction ID" value="UER00461"/>
</dbReference>
<comment type="pathway">
    <text evidence="3 15">Amino-acid biosynthesis; L-methionine biosynthesis via de novo pathway; L-homoserine from L-aspartate: step 1/3.</text>
</comment>
<gene>
    <name evidence="17" type="ORF">CUESP1_2403</name>
</gene>
<dbReference type="GO" id="GO:0005524">
    <property type="term" value="F:ATP binding"/>
    <property type="evidence" value="ECO:0007669"/>
    <property type="project" value="UniProtKB-KW"/>
</dbReference>
<evidence type="ECO:0000256" key="1">
    <source>
        <dbReference type="ARBA" id="ARBA00003121"/>
    </source>
</evidence>
<dbReference type="SUPFAM" id="SSF53633">
    <property type="entry name" value="Carbamate kinase-like"/>
    <property type="match status" value="1"/>
</dbReference>
<comment type="pathway">
    <text evidence="2 15">Amino-acid biosynthesis; L-lysine biosynthesis via DAP pathway; (S)-tetrahydrodipicolinate from L-aspartate: step 1/4.</text>
</comment>
<dbReference type="Proteomes" id="UP000245423">
    <property type="component" value="Chromosome 1"/>
</dbReference>
<dbReference type="GO" id="GO:0009089">
    <property type="term" value="P:lysine biosynthetic process via diaminopimelate"/>
    <property type="evidence" value="ECO:0007669"/>
    <property type="project" value="UniProtKB-UniPathway"/>
</dbReference>
<dbReference type="InterPro" id="IPR018042">
    <property type="entry name" value="Aspartate_kinase_CS"/>
</dbReference>
<dbReference type="InterPro" id="IPR001048">
    <property type="entry name" value="Asp/Glu/Uridylate_kinase"/>
</dbReference>
<evidence type="ECO:0000256" key="2">
    <source>
        <dbReference type="ARBA" id="ARBA00004766"/>
    </source>
</evidence>
<dbReference type="GO" id="GO:0004072">
    <property type="term" value="F:aspartate kinase activity"/>
    <property type="evidence" value="ECO:0007669"/>
    <property type="project" value="UniProtKB-EC"/>
</dbReference>
<comment type="function">
    <text evidence="1">Catalyzes the phosphorylation of the beta-carboxyl group of aspartic acid with ATP to yield 4-phospho-L-aspartate, which is involved in the branched biosynthetic pathway leading to the biosynthesis of amino acids threonine, isoleucine and methionine.</text>
</comment>
<dbReference type="Gene3D" id="3.30.2130.10">
    <property type="entry name" value="VC0802-like"/>
    <property type="match status" value="1"/>
</dbReference>
<dbReference type="InterPro" id="IPR045865">
    <property type="entry name" value="ACT-like_dom_sf"/>
</dbReference>
<dbReference type="GO" id="GO:0005829">
    <property type="term" value="C:cytosol"/>
    <property type="evidence" value="ECO:0007669"/>
    <property type="project" value="TreeGrafter"/>
</dbReference>
<dbReference type="NCBIfam" id="TIGR00657">
    <property type="entry name" value="asp_kinases"/>
    <property type="match status" value="1"/>
</dbReference>
<evidence type="ECO:0000256" key="6">
    <source>
        <dbReference type="ARBA" id="ARBA00022679"/>
    </source>
</evidence>
<dbReference type="InterPro" id="IPR001341">
    <property type="entry name" value="Asp_kinase"/>
</dbReference>
<dbReference type="UniPathway" id="UPA00051">
    <property type="reaction ID" value="UER00462"/>
</dbReference>
<comment type="pathway">
    <text evidence="4 15">Amino-acid biosynthesis; L-threonine biosynthesis; L-threonine from L-aspartate: step 1/5.</text>
</comment>
<keyword evidence="8 14" id="KW-0418">Kinase</keyword>
<evidence type="ECO:0000256" key="7">
    <source>
        <dbReference type="ARBA" id="ARBA00022741"/>
    </source>
</evidence>
<evidence type="ECO:0000313" key="17">
    <source>
        <dbReference type="EMBL" id="SHD77749.1"/>
    </source>
</evidence>
<keyword evidence="10" id="KW-0220">Diaminopimelate biosynthesis</keyword>
<keyword evidence="18" id="KW-1185">Reference proteome</keyword>
<dbReference type="EMBL" id="LT669839">
    <property type="protein sequence ID" value="SHD77749.1"/>
    <property type="molecule type" value="Genomic_DNA"/>
</dbReference>
<dbReference type="Pfam" id="PF22468">
    <property type="entry name" value="ACT_9"/>
    <property type="match status" value="1"/>
</dbReference>
<dbReference type="InterPro" id="IPR005260">
    <property type="entry name" value="Asp_kin_monofn"/>
</dbReference>
<evidence type="ECO:0000313" key="18">
    <source>
        <dbReference type="Proteomes" id="UP000245423"/>
    </source>
</evidence>
<dbReference type="SUPFAM" id="SSF55021">
    <property type="entry name" value="ACT-like"/>
    <property type="match status" value="2"/>
</dbReference>
<protein>
    <recommendedName>
        <fullName evidence="14">Aspartokinase</fullName>
        <ecNumber evidence="14">2.7.2.4</ecNumber>
    </recommendedName>
</protein>
<evidence type="ECO:0000256" key="4">
    <source>
        <dbReference type="ARBA" id="ARBA00005139"/>
    </source>
</evidence>
<dbReference type="PROSITE" id="PS51671">
    <property type="entry name" value="ACT"/>
    <property type="match status" value="1"/>
</dbReference>
<dbReference type="InterPro" id="IPR054352">
    <property type="entry name" value="ACT_Aspartokinase"/>
</dbReference>
<dbReference type="InterPro" id="IPR002912">
    <property type="entry name" value="ACT_dom"/>
</dbReference>
<keyword evidence="15" id="KW-0028">Amino-acid biosynthesis</keyword>
<dbReference type="GO" id="GO:0019877">
    <property type="term" value="P:diaminopimelate biosynthetic process"/>
    <property type="evidence" value="ECO:0007669"/>
    <property type="project" value="UniProtKB-KW"/>
</dbReference>
<feature type="binding site" evidence="13">
    <location>
        <position position="53"/>
    </location>
    <ligand>
        <name>substrate</name>
    </ligand>
</feature>
<evidence type="ECO:0000256" key="13">
    <source>
        <dbReference type="PIRSR" id="PIRSR000726-1"/>
    </source>
</evidence>
<dbReference type="NCBIfam" id="NF006540">
    <property type="entry name" value="PRK09034.1"/>
    <property type="match status" value="1"/>
</dbReference>
<dbReference type="FunFam" id="3.30.2130.10:FF:000001">
    <property type="entry name" value="Bifunctional aspartokinase/homoserine dehydrogenase"/>
    <property type="match status" value="1"/>
</dbReference>
<keyword evidence="7 13" id="KW-0547">Nucleotide-binding</keyword>
<dbReference type="HOGENOM" id="CLU_009116_6_2_9"/>
<keyword evidence="11" id="KW-0457">Lysine biosynthesis</keyword>
<keyword evidence="6 14" id="KW-0808">Transferase</keyword>
<dbReference type="UniPathway" id="UPA00034">
    <property type="reaction ID" value="UER00015"/>
</dbReference>
<evidence type="ECO:0000256" key="8">
    <source>
        <dbReference type="ARBA" id="ARBA00022777"/>
    </source>
</evidence>
<name>M1ZF50_9FIRM</name>
<dbReference type="PANTHER" id="PTHR21499">
    <property type="entry name" value="ASPARTATE KINASE"/>
    <property type="match status" value="1"/>
</dbReference>
<evidence type="ECO:0000256" key="11">
    <source>
        <dbReference type="ARBA" id="ARBA00023154"/>
    </source>
</evidence>
<reference evidence="17 18" key="1">
    <citation type="submission" date="2016-11" db="EMBL/GenBank/DDBJ databases">
        <authorList>
            <person name="Manzoor S."/>
        </authorList>
    </citation>
    <scope>NUCLEOTIDE SEQUENCE [LARGE SCALE GENOMIC DNA]</scope>
    <source>
        <strain evidence="17">Clostridium ultunense strain Esp</strain>
    </source>
</reference>
<feature type="binding site" evidence="13">
    <location>
        <position position="118"/>
    </location>
    <ligand>
        <name>substrate</name>
    </ligand>
</feature>
<dbReference type="GO" id="GO:0009090">
    <property type="term" value="P:homoserine biosynthetic process"/>
    <property type="evidence" value="ECO:0007669"/>
    <property type="project" value="TreeGrafter"/>
</dbReference>
<evidence type="ECO:0000256" key="15">
    <source>
        <dbReference type="RuleBase" id="RU004249"/>
    </source>
</evidence>
<organism evidence="17 18">
    <name type="scientific">[Clostridium] ultunense Esp</name>
    <dbReference type="NCBI Taxonomy" id="1288971"/>
    <lineage>
        <taxon>Bacteria</taxon>
        <taxon>Bacillati</taxon>
        <taxon>Bacillota</taxon>
        <taxon>Tissierellia</taxon>
        <taxon>Tissierellales</taxon>
        <taxon>Tepidimicrobiaceae</taxon>
        <taxon>Schnuerera</taxon>
    </lineage>
</organism>
<dbReference type="PROSITE" id="PS00324">
    <property type="entry name" value="ASPARTOKINASE"/>
    <property type="match status" value="1"/>
</dbReference>
<sequence length="444" mass="49262">MVEDIIVAKFGGSSLANGTQFAKVKEIVTSDSRRRYIIPSAPGKRNSKDHKVTDLLYMCHQLASHGLNFDEVYNIIENRFLDICRDLKLEIKIDKILAEIKEEIKDGASKDYCGSRGEYLNGIILSEYLGFQFIDPKEIILFDENGEFDEKRTEIQVKETLKETTYAVIPGFYGGKPNGEIKTFSRGGSDITGSIIANAVKSKLYENWTDVSGFLMADPHIVKSPKTIEKITYKELRELSYMGAPVLHGEAIFPIKNSGIPISIKNTNFPEEPGTMILDDFSEVSYVGTITGIAGKKNFTAISVEKTLMSMDKGFYRKLVSVFETNNVSIEHMPSSIDSVTVIAANSEIGSKLNKVVEEIRIYCNPDNIVCYTDMALIAVVGRGMIKTRGISAKIFMALAQAKINIRMITQGSSELNIIIGIKNGDFEKAIKSIYDAFNKNGGI</sequence>
<evidence type="ECO:0000256" key="14">
    <source>
        <dbReference type="RuleBase" id="RU003448"/>
    </source>
</evidence>
<feature type="binding site" evidence="13">
    <location>
        <begin position="9"/>
        <end position="12"/>
    </location>
    <ligand>
        <name>ATP</name>
        <dbReference type="ChEBI" id="CHEBI:30616"/>
    </ligand>
</feature>
<dbReference type="RefSeq" id="WP_005586925.1">
    <property type="nucleotide sequence ID" value="NZ_LT669839.1"/>
</dbReference>
<comment type="similarity">
    <text evidence="5 14">Belongs to the aspartokinase family.</text>
</comment>
<proteinExistence type="inferred from homology"/>
<dbReference type="Gene3D" id="3.40.1160.10">
    <property type="entry name" value="Acetylglutamate kinase-like"/>
    <property type="match status" value="1"/>
</dbReference>
<keyword evidence="9 13" id="KW-0067">ATP-binding</keyword>
<dbReference type="AlphaFoldDB" id="M1ZF50"/>
<dbReference type="PIRSF" id="PIRSF000726">
    <property type="entry name" value="Asp_kin"/>
    <property type="match status" value="1"/>
</dbReference>
<evidence type="ECO:0000256" key="12">
    <source>
        <dbReference type="ARBA" id="ARBA00047872"/>
    </source>
</evidence>
<dbReference type="CDD" id="cd04916">
    <property type="entry name" value="ACT_AKiii-YclM-BS_2"/>
    <property type="match status" value="1"/>
</dbReference>
<dbReference type="InterPro" id="IPR036393">
    <property type="entry name" value="AceGlu_kinase-like_sf"/>
</dbReference>
<dbReference type="EC" id="2.7.2.4" evidence="14"/>
<comment type="catalytic activity">
    <reaction evidence="12 14">
        <text>L-aspartate + ATP = 4-phospho-L-aspartate + ADP</text>
        <dbReference type="Rhea" id="RHEA:23776"/>
        <dbReference type="ChEBI" id="CHEBI:29991"/>
        <dbReference type="ChEBI" id="CHEBI:30616"/>
        <dbReference type="ChEBI" id="CHEBI:57535"/>
        <dbReference type="ChEBI" id="CHEBI:456216"/>
        <dbReference type="EC" id="2.7.2.4"/>
    </reaction>
</comment>
<feature type="domain" description="ACT" evidence="16">
    <location>
        <begin position="380"/>
        <end position="444"/>
    </location>
</feature>
<dbReference type="OrthoDB" id="9799110at2"/>
<dbReference type="Pfam" id="PF00696">
    <property type="entry name" value="AA_kinase"/>
    <property type="match status" value="1"/>
</dbReference>
<accession>M1ZF50</accession>
<evidence type="ECO:0000256" key="9">
    <source>
        <dbReference type="ARBA" id="ARBA00022840"/>
    </source>
</evidence>
<evidence type="ECO:0000256" key="3">
    <source>
        <dbReference type="ARBA" id="ARBA00004986"/>
    </source>
</evidence>
<dbReference type="GO" id="GO:0009088">
    <property type="term" value="P:threonine biosynthetic process"/>
    <property type="evidence" value="ECO:0007669"/>
    <property type="project" value="UniProtKB-UniPathway"/>
</dbReference>
<evidence type="ECO:0000256" key="10">
    <source>
        <dbReference type="ARBA" id="ARBA00022915"/>
    </source>
</evidence>
<evidence type="ECO:0000259" key="16">
    <source>
        <dbReference type="PROSITE" id="PS51671"/>
    </source>
</evidence>
<feature type="binding site" evidence="13">
    <location>
        <begin position="209"/>
        <end position="210"/>
    </location>
    <ligand>
        <name>ATP</name>
        <dbReference type="ChEBI" id="CHEBI:30616"/>
    </ligand>
</feature>
<dbReference type="PANTHER" id="PTHR21499:SF67">
    <property type="entry name" value="ASPARTOKINASE 3"/>
    <property type="match status" value="1"/>
</dbReference>